<organism evidence="1 2">
    <name type="scientific">Microthyrium microscopicum</name>
    <dbReference type="NCBI Taxonomy" id="703497"/>
    <lineage>
        <taxon>Eukaryota</taxon>
        <taxon>Fungi</taxon>
        <taxon>Dikarya</taxon>
        <taxon>Ascomycota</taxon>
        <taxon>Pezizomycotina</taxon>
        <taxon>Dothideomycetes</taxon>
        <taxon>Dothideomycetes incertae sedis</taxon>
        <taxon>Microthyriales</taxon>
        <taxon>Microthyriaceae</taxon>
        <taxon>Microthyrium</taxon>
    </lineage>
</organism>
<accession>A0A6A6TZG1</accession>
<dbReference type="EMBL" id="MU004241">
    <property type="protein sequence ID" value="KAF2665080.1"/>
    <property type="molecule type" value="Genomic_DNA"/>
</dbReference>
<name>A0A6A6TZG1_9PEZI</name>
<gene>
    <name evidence="1" type="ORF">BT63DRAFT_429027</name>
</gene>
<evidence type="ECO:0000313" key="2">
    <source>
        <dbReference type="Proteomes" id="UP000799302"/>
    </source>
</evidence>
<keyword evidence="2" id="KW-1185">Reference proteome</keyword>
<sequence length="68" mass="7443">MNNQAGMTNNAGGEDYVDKALDSVEKKFGGKYGADTGKNRNMNEKITDKARALFEKFTGKKVPNKVSN</sequence>
<protein>
    <submittedName>
        <fullName evidence="1">Uncharacterized protein</fullName>
    </submittedName>
</protein>
<proteinExistence type="predicted"/>
<dbReference type="Proteomes" id="UP000799302">
    <property type="component" value="Unassembled WGS sequence"/>
</dbReference>
<dbReference type="AlphaFoldDB" id="A0A6A6TZG1"/>
<evidence type="ECO:0000313" key="1">
    <source>
        <dbReference type="EMBL" id="KAF2665080.1"/>
    </source>
</evidence>
<dbReference type="OrthoDB" id="3050608at2759"/>
<reference evidence="1" key="1">
    <citation type="journal article" date="2020" name="Stud. Mycol.">
        <title>101 Dothideomycetes genomes: a test case for predicting lifestyles and emergence of pathogens.</title>
        <authorList>
            <person name="Haridas S."/>
            <person name="Albert R."/>
            <person name="Binder M."/>
            <person name="Bloem J."/>
            <person name="Labutti K."/>
            <person name="Salamov A."/>
            <person name="Andreopoulos B."/>
            <person name="Baker S."/>
            <person name="Barry K."/>
            <person name="Bills G."/>
            <person name="Bluhm B."/>
            <person name="Cannon C."/>
            <person name="Castanera R."/>
            <person name="Culley D."/>
            <person name="Daum C."/>
            <person name="Ezra D."/>
            <person name="Gonzalez J."/>
            <person name="Henrissat B."/>
            <person name="Kuo A."/>
            <person name="Liang C."/>
            <person name="Lipzen A."/>
            <person name="Lutzoni F."/>
            <person name="Magnuson J."/>
            <person name="Mondo S."/>
            <person name="Nolan M."/>
            <person name="Ohm R."/>
            <person name="Pangilinan J."/>
            <person name="Park H.-J."/>
            <person name="Ramirez L."/>
            <person name="Alfaro M."/>
            <person name="Sun H."/>
            <person name="Tritt A."/>
            <person name="Yoshinaga Y."/>
            <person name="Zwiers L.-H."/>
            <person name="Turgeon B."/>
            <person name="Goodwin S."/>
            <person name="Spatafora J."/>
            <person name="Crous P."/>
            <person name="Grigoriev I."/>
        </authorList>
    </citation>
    <scope>NUCLEOTIDE SEQUENCE</scope>
    <source>
        <strain evidence="1">CBS 115976</strain>
    </source>
</reference>